<proteinExistence type="predicted"/>
<feature type="domain" description="Helix-turn-helix" evidence="1">
    <location>
        <begin position="14"/>
        <end position="66"/>
    </location>
</feature>
<comment type="caution">
    <text evidence="2">The sequence shown here is derived from an EMBL/GenBank/DDBJ whole genome shotgun (WGS) entry which is preliminary data.</text>
</comment>
<dbReference type="EMBL" id="BAABHO010000061">
    <property type="protein sequence ID" value="GAA4808371.1"/>
    <property type="molecule type" value="Genomic_DNA"/>
</dbReference>
<protein>
    <recommendedName>
        <fullName evidence="1">Helix-turn-helix domain-containing protein</fullName>
    </recommendedName>
</protein>
<organism evidence="2 3">
    <name type="scientific">Actinomycetospora chlora</name>
    <dbReference type="NCBI Taxonomy" id="663608"/>
    <lineage>
        <taxon>Bacteria</taxon>
        <taxon>Bacillati</taxon>
        <taxon>Actinomycetota</taxon>
        <taxon>Actinomycetes</taxon>
        <taxon>Pseudonocardiales</taxon>
        <taxon>Pseudonocardiaceae</taxon>
        <taxon>Actinomycetospora</taxon>
    </lineage>
</organism>
<evidence type="ECO:0000313" key="3">
    <source>
        <dbReference type="Proteomes" id="UP001500928"/>
    </source>
</evidence>
<dbReference type="InterPro" id="IPR041657">
    <property type="entry name" value="HTH_17"/>
</dbReference>
<gene>
    <name evidence="2" type="ORF">GCM10023200_52690</name>
</gene>
<keyword evidence="3" id="KW-1185">Reference proteome</keyword>
<accession>A0ABP9CGA5</accession>
<dbReference type="RefSeq" id="WP_274200419.1">
    <property type="nucleotide sequence ID" value="NZ_BAABHO010000061.1"/>
</dbReference>
<reference evidence="3" key="1">
    <citation type="journal article" date="2019" name="Int. J. Syst. Evol. Microbiol.">
        <title>The Global Catalogue of Microorganisms (GCM) 10K type strain sequencing project: providing services to taxonomists for standard genome sequencing and annotation.</title>
        <authorList>
            <consortium name="The Broad Institute Genomics Platform"/>
            <consortium name="The Broad Institute Genome Sequencing Center for Infectious Disease"/>
            <person name="Wu L."/>
            <person name="Ma J."/>
        </authorList>
    </citation>
    <scope>NUCLEOTIDE SEQUENCE [LARGE SCALE GENOMIC DNA]</scope>
    <source>
        <strain evidence="3">JCM 17979</strain>
    </source>
</reference>
<evidence type="ECO:0000313" key="2">
    <source>
        <dbReference type="EMBL" id="GAA4808371.1"/>
    </source>
</evidence>
<name>A0ABP9CGA5_9PSEU</name>
<sequence length="71" mass="8262">MTTTKRAQSERDELLTVRQVLAELGGVSRDTFYEWRERRVAPPCFRLPNGHLRVRRGDLLDWLDAHRDGAA</sequence>
<dbReference type="Pfam" id="PF12728">
    <property type="entry name" value="HTH_17"/>
    <property type="match status" value="1"/>
</dbReference>
<dbReference type="SUPFAM" id="SSF46955">
    <property type="entry name" value="Putative DNA-binding domain"/>
    <property type="match status" value="1"/>
</dbReference>
<dbReference type="InterPro" id="IPR009061">
    <property type="entry name" value="DNA-bd_dom_put_sf"/>
</dbReference>
<evidence type="ECO:0000259" key="1">
    <source>
        <dbReference type="Pfam" id="PF12728"/>
    </source>
</evidence>
<dbReference type="Proteomes" id="UP001500928">
    <property type="component" value="Unassembled WGS sequence"/>
</dbReference>